<organism evidence="3 4">
    <name type="scientific">Yersinia nurmii</name>
    <dbReference type="NCBI Taxonomy" id="685706"/>
    <lineage>
        <taxon>Bacteria</taxon>
        <taxon>Pseudomonadati</taxon>
        <taxon>Pseudomonadota</taxon>
        <taxon>Gammaproteobacteria</taxon>
        <taxon>Enterobacterales</taxon>
        <taxon>Yersiniaceae</taxon>
        <taxon>Yersinia</taxon>
    </lineage>
</organism>
<feature type="domain" description="Filamentous haemagglutinin FhaB/tRNA nuclease CdiA-like TPS" evidence="2">
    <location>
        <begin position="22"/>
        <end position="135"/>
    </location>
</feature>
<dbReference type="RefSeq" id="WP_289817597.1">
    <property type="nucleotide sequence ID" value="NZ_JAUEHU010000002.1"/>
</dbReference>
<dbReference type="SUPFAM" id="SSF51126">
    <property type="entry name" value="Pectin lyase-like"/>
    <property type="match status" value="1"/>
</dbReference>
<dbReference type="Gene3D" id="2.160.20.10">
    <property type="entry name" value="Single-stranded right-handed beta-helix, Pectin lyase-like"/>
    <property type="match status" value="1"/>
</dbReference>
<comment type="caution">
    <text evidence="3">The sequence shown here is derived from an EMBL/GenBank/DDBJ whole genome shotgun (WGS) entry which is preliminary data.</text>
</comment>
<evidence type="ECO:0000313" key="4">
    <source>
        <dbReference type="Proteomes" id="UP001167864"/>
    </source>
</evidence>
<accession>A0AAW7JTR9</accession>
<dbReference type="InterPro" id="IPR012334">
    <property type="entry name" value="Pectin_lyas_fold"/>
</dbReference>
<feature type="chain" id="PRO_5043588777" evidence="1">
    <location>
        <begin position="25"/>
        <end position="566"/>
    </location>
</feature>
<dbReference type="InterPro" id="IPR008638">
    <property type="entry name" value="FhaB/CdiA-like_TPS"/>
</dbReference>
<dbReference type="InterPro" id="IPR011050">
    <property type="entry name" value="Pectin_lyase_fold/virulence"/>
</dbReference>
<feature type="signal peptide" evidence="1">
    <location>
        <begin position="1"/>
        <end position="24"/>
    </location>
</feature>
<reference evidence="3" key="1">
    <citation type="submission" date="2023-06" db="EMBL/GenBank/DDBJ databases">
        <authorList>
            <person name="Polev D.E."/>
            <person name="Saitova A.T."/>
            <person name="Bogumilchik E.A."/>
            <person name="Kokorina G.I."/>
            <person name="Voskresenskaia E.A."/>
        </authorList>
    </citation>
    <scope>NUCLEOTIDE SEQUENCE</scope>
    <source>
        <strain evidence="3">2145 StPb PI</strain>
    </source>
</reference>
<evidence type="ECO:0000259" key="2">
    <source>
        <dbReference type="SMART" id="SM00912"/>
    </source>
</evidence>
<dbReference type="SMART" id="SM00912">
    <property type="entry name" value="Haemagg_act"/>
    <property type="match status" value="1"/>
</dbReference>
<dbReference type="AlphaFoldDB" id="A0AAW7JTR9"/>
<dbReference type="Proteomes" id="UP001167864">
    <property type="component" value="Unassembled WGS sequence"/>
</dbReference>
<dbReference type="PANTHER" id="PTHR12338">
    <property type="entry name" value="AUTOTRANSPORTER"/>
    <property type="match status" value="1"/>
</dbReference>
<evidence type="ECO:0000313" key="3">
    <source>
        <dbReference type="EMBL" id="MDN0086347.1"/>
    </source>
</evidence>
<dbReference type="Pfam" id="PF05860">
    <property type="entry name" value="TPS"/>
    <property type="match status" value="1"/>
</dbReference>
<gene>
    <name evidence="3" type="ORF">QVN42_02890</name>
</gene>
<keyword evidence="1" id="KW-0732">Signal</keyword>
<dbReference type="EMBL" id="JAUEHU010000002">
    <property type="protein sequence ID" value="MDN0086347.1"/>
    <property type="molecule type" value="Genomic_DNA"/>
</dbReference>
<proteinExistence type="predicted"/>
<dbReference type="NCBIfam" id="TIGR01901">
    <property type="entry name" value="adhes_NPXG"/>
    <property type="match status" value="1"/>
</dbReference>
<protein>
    <submittedName>
        <fullName evidence="3">Filamentous hemagglutinin N-terminal domain-containing protein</fullName>
    </submittedName>
</protein>
<dbReference type="PANTHER" id="PTHR12338:SF5">
    <property type="entry name" value="ANTIGEN 43-RELATED"/>
    <property type="match status" value="1"/>
</dbReference>
<sequence>MKNNGIATPLAICISLTLSGQVYALGVGEVTAGNAIIGEKSPENTTIITQNSDRAVIDWTNFGIAPGETVKFEQPNTNSAVLNRVREPFETYIQGDLLSNGQVFVVNPRGVTITDGAKIDVGSLVLSSLNSTNDIFMAAPDGNIAFSGDTRGGLVVNRGEITAKDNVVMMGAAVGNEGVIDSGNEVLLTAGDEMTLSVGGSGMSVKVDPASWNNKDKRSEFSDVRLIPVAPYARNSVTNRNVINAGVVESHNGRIKLIGERIEHLAGSLNSGNGTIDIDSGVATNIKGMLNAKDIVLNSGGSVVQSSREGAEIIAKTITVGNEITKGGDYNLENPFNKADTLKGVVNSVSSGFSSNSDSSINSVKYSSDSRNTLLVKDIRAEQDITMKTFGKLNATTLESNGIINLAPVDSLATEGSISGGNVYLASMSGDISTSGLSARQKVIMSAGKSINKTRSDASVNAVNIDMTAKENITLGELNFAEHAIIKAKEMTFERIKGSDNREIELLAEDRVNIGERMMGGKAYYSGIFNGSFSLLPLAGKKTEILHISKKVSPSDDQGKIFFPKD</sequence>
<evidence type="ECO:0000256" key="1">
    <source>
        <dbReference type="SAM" id="SignalP"/>
    </source>
</evidence>
<name>A0AAW7JTR9_9GAMM</name>
<dbReference type="InterPro" id="IPR050909">
    <property type="entry name" value="Bact_Autotransporter_VF"/>
</dbReference>